<organism evidence="3 4">
    <name type="scientific">Chitinivibrio alkaliphilus ACht1</name>
    <dbReference type="NCBI Taxonomy" id="1313304"/>
    <lineage>
        <taxon>Bacteria</taxon>
        <taxon>Pseudomonadati</taxon>
        <taxon>Fibrobacterota</taxon>
        <taxon>Chitinivibrionia</taxon>
        <taxon>Chitinivibrionales</taxon>
        <taxon>Chitinivibrionaceae</taxon>
        <taxon>Chitinivibrio</taxon>
    </lineage>
</organism>
<feature type="domain" description="RNA polymerase alpha subunit C-terminal" evidence="2">
    <location>
        <begin position="353"/>
        <end position="409"/>
    </location>
</feature>
<dbReference type="STRING" id="1313304.CALK_2433"/>
<dbReference type="GO" id="GO:0003677">
    <property type="term" value="F:DNA binding"/>
    <property type="evidence" value="ECO:0007669"/>
    <property type="project" value="InterPro"/>
</dbReference>
<comment type="caution">
    <text evidence="3">The sequence shown here is derived from an EMBL/GenBank/DDBJ whole genome shotgun (WGS) entry which is preliminary data.</text>
</comment>
<proteinExistence type="predicted"/>
<evidence type="ECO:0000313" key="3">
    <source>
        <dbReference type="EMBL" id="ERP30742.1"/>
    </source>
</evidence>
<dbReference type="SUPFAM" id="SSF47789">
    <property type="entry name" value="C-terminal domain of RNA polymerase alpha subunit"/>
    <property type="match status" value="1"/>
</dbReference>
<accession>U7D6N2</accession>
<name>U7D6N2_9BACT</name>
<dbReference type="InterPro" id="IPR029024">
    <property type="entry name" value="TerB-like"/>
</dbReference>
<keyword evidence="4" id="KW-1185">Reference proteome</keyword>
<dbReference type="Gene3D" id="1.10.3680.10">
    <property type="entry name" value="TerB-like"/>
    <property type="match status" value="1"/>
</dbReference>
<dbReference type="GO" id="GO:0003899">
    <property type="term" value="F:DNA-directed RNA polymerase activity"/>
    <property type="evidence" value="ECO:0007669"/>
    <property type="project" value="InterPro"/>
</dbReference>
<feature type="coiled-coil region" evidence="1">
    <location>
        <begin position="22"/>
        <end position="52"/>
    </location>
</feature>
<dbReference type="EMBL" id="ASJR01000036">
    <property type="protein sequence ID" value="ERP30742.1"/>
    <property type="molecule type" value="Genomic_DNA"/>
</dbReference>
<dbReference type="Gene3D" id="1.10.150.20">
    <property type="entry name" value="5' to 3' exonuclease, C-terminal subdomain"/>
    <property type="match status" value="1"/>
</dbReference>
<dbReference type="InterPro" id="IPR011260">
    <property type="entry name" value="RNAP_asu_C"/>
</dbReference>
<dbReference type="SUPFAM" id="SSF158682">
    <property type="entry name" value="TerB-like"/>
    <property type="match status" value="1"/>
</dbReference>
<evidence type="ECO:0000256" key="1">
    <source>
        <dbReference type="SAM" id="Coils"/>
    </source>
</evidence>
<protein>
    <recommendedName>
        <fullName evidence="2">RNA polymerase alpha subunit C-terminal domain-containing protein</fullName>
    </recommendedName>
</protein>
<dbReference type="AlphaFoldDB" id="U7D6N2"/>
<dbReference type="CDD" id="cd07177">
    <property type="entry name" value="terB_like"/>
    <property type="match status" value="1"/>
</dbReference>
<dbReference type="Proteomes" id="UP000017148">
    <property type="component" value="Unassembled WGS sequence"/>
</dbReference>
<dbReference type="RefSeq" id="WP_022637776.1">
    <property type="nucleotide sequence ID" value="NZ_ASJR01000036.1"/>
</dbReference>
<gene>
    <name evidence="3" type="ORF">CALK_2433</name>
</gene>
<dbReference type="Pfam" id="PF03118">
    <property type="entry name" value="RNA_pol_A_CTD"/>
    <property type="match status" value="1"/>
</dbReference>
<reference evidence="3 4" key="1">
    <citation type="journal article" date="2013" name="Environ. Microbiol.">
        <title>Genome analysis of Chitinivibrio alkaliphilus gen. nov., sp. nov., a novel extremely haloalkaliphilic anaerobic chitinolytic bacterium from the candidate phylum Termite Group 3.</title>
        <authorList>
            <person name="Sorokin D.Y."/>
            <person name="Gumerov V.M."/>
            <person name="Rakitin A.L."/>
            <person name="Beletsky A.V."/>
            <person name="Damste J.S."/>
            <person name="Muyzer G."/>
            <person name="Mardanov A.V."/>
            <person name="Ravin N.V."/>
        </authorList>
    </citation>
    <scope>NUCLEOTIDE SEQUENCE [LARGE SCALE GENOMIC DNA]</scope>
    <source>
        <strain evidence="3 4">ACht1</strain>
    </source>
</reference>
<evidence type="ECO:0000259" key="2">
    <source>
        <dbReference type="Pfam" id="PF03118"/>
    </source>
</evidence>
<sequence length="438" mass="51088">MNKGSVDMKMEDTYQQTLRDVARKQKRDIRKLQESEKEIKKLKDQVLEKMEALFKELDLKVTADTTNKTRRKKGGGNEVKTYRFEAMFSCNNKEKLGKQKDLKKMKGIVKKVSAVGVGIKIEDHSEALVSPTEIQKNPVLQQKKCFRREMKFSSSMWKNTAVLCTPHNKEHTMKQILESLATGITALSLKNHPFKRKGLEKKLLYIYGMVIVAMADKKFHEKEKAYIAVLLNTLEISLKELQNILCTVENDPDHISEEVASFLLEENLNNRYYFMLEAITVAYIDEYIHENEIQIIEDFFRLLKMNKIQKKKLFDIHNCLRKKQFKTVRSWAERAGVKSDALIEYHETVCINIKLYKEIVQLPLSRRVKRILKRHNFFLLGDLIKSKNELKIIRGIGKKSYNEILNALKHNGISIDMVIDGYPDKDFFTILKQGTVTY</sequence>
<dbReference type="GO" id="GO:0006351">
    <property type="term" value="P:DNA-templated transcription"/>
    <property type="evidence" value="ECO:0007669"/>
    <property type="project" value="InterPro"/>
</dbReference>
<evidence type="ECO:0000313" key="4">
    <source>
        <dbReference type="Proteomes" id="UP000017148"/>
    </source>
</evidence>
<keyword evidence="1" id="KW-0175">Coiled coil</keyword>